<dbReference type="GO" id="GO:0006508">
    <property type="term" value="P:proteolysis"/>
    <property type="evidence" value="ECO:0007669"/>
    <property type="project" value="UniProtKB-KW"/>
</dbReference>
<keyword evidence="2" id="KW-0645">Protease</keyword>
<evidence type="ECO:0000313" key="2">
    <source>
        <dbReference type="EMBL" id="MRX73600.1"/>
    </source>
</evidence>
<keyword evidence="2" id="KW-0378">Hydrolase</keyword>
<dbReference type="EMBL" id="WKKI01000039">
    <property type="protein sequence ID" value="MRX73600.1"/>
    <property type="molecule type" value="Genomic_DNA"/>
</dbReference>
<dbReference type="OrthoDB" id="2449457at2"/>
<name>A0A7X2J1D6_9BACI</name>
<organism evidence="2 3">
    <name type="scientific">Metabacillus lacus</name>
    <dbReference type="NCBI Taxonomy" id="1983721"/>
    <lineage>
        <taxon>Bacteria</taxon>
        <taxon>Bacillati</taxon>
        <taxon>Bacillota</taxon>
        <taxon>Bacilli</taxon>
        <taxon>Bacillales</taxon>
        <taxon>Bacillaceae</taxon>
        <taxon>Metabacillus</taxon>
    </lineage>
</organism>
<comment type="caution">
    <text evidence="2">The sequence shown here is derived from an EMBL/GenBank/DDBJ whole genome shotgun (WGS) entry which is preliminary data.</text>
</comment>
<dbReference type="Pfam" id="PF10026">
    <property type="entry name" value="DUF2268"/>
    <property type="match status" value="1"/>
</dbReference>
<gene>
    <name evidence="2" type="ORF">GJU40_15755</name>
</gene>
<dbReference type="Proteomes" id="UP000448867">
    <property type="component" value="Unassembled WGS sequence"/>
</dbReference>
<dbReference type="InterPro" id="IPR018728">
    <property type="entry name" value="DUF2268"/>
</dbReference>
<keyword evidence="3" id="KW-1185">Reference proteome</keyword>
<evidence type="ECO:0000313" key="3">
    <source>
        <dbReference type="Proteomes" id="UP000448867"/>
    </source>
</evidence>
<protein>
    <submittedName>
        <fullName evidence="2">Zn-dependent protease</fullName>
    </submittedName>
</protein>
<feature type="domain" description="DUF2268" evidence="1">
    <location>
        <begin position="70"/>
        <end position="262"/>
    </location>
</feature>
<accession>A0A7X2J1D6</accession>
<sequence>MLEGVRIVSVIDTAKWLEESCDPEEICRRLRVYFEPLNEYQIARYLSDYGMFNRHTPCSSTLSAFKKHGMWEFIKKEEAYLKNLWQGPDVSIFIFPCDVSNRKIQKEYKGKSGLAFKDKLFLFLSPDCNKKEVSAVFTHEYHHVCRLAKDRKDEEKYTILDTMILEGLAENAVRERFGEKYTASWTAFYTDTQLTSFWLKYFSENNTLDRSDKRFTKLMFGTGLYPKMLGYAVGYFTVKKYMEVTGKKTKDLLSVKSEEVIKEVFHKT</sequence>
<dbReference type="GO" id="GO:0008233">
    <property type="term" value="F:peptidase activity"/>
    <property type="evidence" value="ECO:0007669"/>
    <property type="project" value="UniProtKB-KW"/>
</dbReference>
<reference evidence="2 3" key="1">
    <citation type="submission" date="2019-11" db="EMBL/GenBank/DDBJ databases">
        <title>Bacillus lacus genome.</title>
        <authorList>
            <person name="Allen C.J."/>
            <person name="Newman J.D."/>
        </authorList>
    </citation>
    <scope>NUCLEOTIDE SEQUENCE [LARGE SCALE GENOMIC DNA]</scope>
    <source>
        <strain evidence="2 3">KCTC 33946</strain>
    </source>
</reference>
<proteinExistence type="predicted"/>
<evidence type="ECO:0000259" key="1">
    <source>
        <dbReference type="Pfam" id="PF10026"/>
    </source>
</evidence>
<dbReference type="AlphaFoldDB" id="A0A7X2J1D6"/>